<name>A0ACB8RFP4_9AGAM</name>
<accession>A0ACB8RFP4</accession>
<proteinExistence type="predicted"/>
<organism evidence="1 2">
    <name type="scientific">Auriscalpium vulgare</name>
    <dbReference type="NCBI Taxonomy" id="40419"/>
    <lineage>
        <taxon>Eukaryota</taxon>
        <taxon>Fungi</taxon>
        <taxon>Dikarya</taxon>
        <taxon>Basidiomycota</taxon>
        <taxon>Agaricomycotina</taxon>
        <taxon>Agaricomycetes</taxon>
        <taxon>Russulales</taxon>
        <taxon>Auriscalpiaceae</taxon>
        <taxon>Auriscalpium</taxon>
    </lineage>
</organism>
<dbReference type="EMBL" id="MU276037">
    <property type="protein sequence ID" value="KAI0043001.1"/>
    <property type="molecule type" value="Genomic_DNA"/>
</dbReference>
<dbReference type="Proteomes" id="UP000814033">
    <property type="component" value="Unassembled WGS sequence"/>
</dbReference>
<comment type="caution">
    <text evidence="1">The sequence shown here is derived from an EMBL/GenBank/DDBJ whole genome shotgun (WGS) entry which is preliminary data.</text>
</comment>
<reference evidence="1" key="2">
    <citation type="journal article" date="2022" name="New Phytol.">
        <title>Evolutionary transition to the ectomycorrhizal habit in the genomes of a hyperdiverse lineage of mushroom-forming fungi.</title>
        <authorList>
            <person name="Looney B."/>
            <person name="Miyauchi S."/>
            <person name="Morin E."/>
            <person name="Drula E."/>
            <person name="Courty P.E."/>
            <person name="Kohler A."/>
            <person name="Kuo A."/>
            <person name="LaButti K."/>
            <person name="Pangilinan J."/>
            <person name="Lipzen A."/>
            <person name="Riley R."/>
            <person name="Andreopoulos W."/>
            <person name="He G."/>
            <person name="Johnson J."/>
            <person name="Nolan M."/>
            <person name="Tritt A."/>
            <person name="Barry K.W."/>
            <person name="Grigoriev I.V."/>
            <person name="Nagy L.G."/>
            <person name="Hibbett D."/>
            <person name="Henrissat B."/>
            <person name="Matheny P.B."/>
            <person name="Labbe J."/>
            <person name="Martin F.M."/>
        </authorList>
    </citation>
    <scope>NUCLEOTIDE SEQUENCE</scope>
    <source>
        <strain evidence="1">FP105234-sp</strain>
    </source>
</reference>
<protein>
    <submittedName>
        <fullName evidence="1">Uncharacterized protein</fullName>
    </submittedName>
</protein>
<reference evidence="1" key="1">
    <citation type="submission" date="2021-02" db="EMBL/GenBank/DDBJ databases">
        <authorList>
            <consortium name="DOE Joint Genome Institute"/>
            <person name="Ahrendt S."/>
            <person name="Looney B.P."/>
            <person name="Miyauchi S."/>
            <person name="Morin E."/>
            <person name="Drula E."/>
            <person name="Courty P.E."/>
            <person name="Chicoki N."/>
            <person name="Fauchery L."/>
            <person name="Kohler A."/>
            <person name="Kuo A."/>
            <person name="Labutti K."/>
            <person name="Pangilinan J."/>
            <person name="Lipzen A."/>
            <person name="Riley R."/>
            <person name="Andreopoulos W."/>
            <person name="He G."/>
            <person name="Johnson J."/>
            <person name="Barry K.W."/>
            <person name="Grigoriev I.V."/>
            <person name="Nagy L."/>
            <person name="Hibbett D."/>
            <person name="Henrissat B."/>
            <person name="Matheny P.B."/>
            <person name="Labbe J."/>
            <person name="Martin F."/>
        </authorList>
    </citation>
    <scope>NUCLEOTIDE SEQUENCE</scope>
    <source>
        <strain evidence="1">FP105234-sp</strain>
    </source>
</reference>
<evidence type="ECO:0000313" key="2">
    <source>
        <dbReference type="Proteomes" id="UP000814033"/>
    </source>
</evidence>
<keyword evidence="2" id="KW-1185">Reference proteome</keyword>
<gene>
    <name evidence="1" type="ORF">FA95DRAFT_503188</name>
</gene>
<sequence length="296" mass="31241">MLSFVDLGEHYFKFFFTQGIVMGVGAGLVCIPSLAVQTDHWGTQSALAMGIASSGMFVGGTFFPIMLTQLLHNGVSFAWSVRASALVVLGMLLVANACMRQSYPRASSGEKRTSMRELATDTPYIFAVIGALCTNWGFYFMYFYLQLNVVHRGVGDRAFAYYTPAILCGAAIPGAILSNLAAAKCGTLIVFAVSATACGSFVMAAILPSPSIAGTVTCAVLFGLPAGAWLSLLPPVCCTMSTSARESGVRLGFAFAVSAGAVLIATPINDALMPQDWGLAVMLSFVRTVFQFSAHI</sequence>
<evidence type="ECO:0000313" key="1">
    <source>
        <dbReference type="EMBL" id="KAI0043001.1"/>
    </source>
</evidence>